<evidence type="ECO:0000259" key="2">
    <source>
        <dbReference type="PROSITE" id="PS50263"/>
    </source>
</evidence>
<dbReference type="InterPro" id="IPR036526">
    <property type="entry name" value="C-N_Hydrolase_sf"/>
</dbReference>
<protein>
    <submittedName>
        <fullName evidence="3">Hydrolase</fullName>
    </submittedName>
</protein>
<dbReference type="Gene3D" id="3.60.110.10">
    <property type="entry name" value="Carbon-nitrogen hydrolase"/>
    <property type="match status" value="1"/>
</dbReference>
<organism evidence="3 4">
    <name type="scientific">Hyphodiscus hymeniophilus</name>
    <dbReference type="NCBI Taxonomy" id="353542"/>
    <lineage>
        <taxon>Eukaryota</taxon>
        <taxon>Fungi</taxon>
        <taxon>Dikarya</taxon>
        <taxon>Ascomycota</taxon>
        <taxon>Pezizomycotina</taxon>
        <taxon>Leotiomycetes</taxon>
        <taxon>Helotiales</taxon>
        <taxon>Hyphodiscaceae</taxon>
        <taxon>Hyphodiscus</taxon>
    </lineage>
</organism>
<dbReference type="Proteomes" id="UP000785200">
    <property type="component" value="Unassembled WGS sequence"/>
</dbReference>
<proteinExistence type="predicted"/>
<accession>A0A9P6SL83</accession>
<dbReference type="OrthoDB" id="412018at2759"/>
<dbReference type="SUPFAM" id="SSF56317">
    <property type="entry name" value="Carbon-nitrogen hydrolase"/>
    <property type="match status" value="1"/>
</dbReference>
<evidence type="ECO:0000313" key="4">
    <source>
        <dbReference type="Proteomes" id="UP000785200"/>
    </source>
</evidence>
<dbReference type="EMBL" id="VNKQ01000017">
    <property type="protein sequence ID" value="KAG0645941.1"/>
    <property type="molecule type" value="Genomic_DNA"/>
</dbReference>
<dbReference type="GO" id="GO:0016811">
    <property type="term" value="F:hydrolase activity, acting on carbon-nitrogen (but not peptide) bonds, in linear amides"/>
    <property type="evidence" value="ECO:0007669"/>
    <property type="project" value="TreeGrafter"/>
</dbReference>
<dbReference type="InterPro" id="IPR050345">
    <property type="entry name" value="Aliph_Amidase/BUP"/>
</dbReference>
<dbReference type="PANTHER" id="PTHR43674:SF16">
    <property type="entry name" value="CARBON-NITROGEN FAMILY, PUTATIVE (AFU_ORTHOLOGUE AFUA_5G02350)-RELATED"/>
    <property type="match status" value="1"/>
</dbReference>
<dbReference type="PROSITE" id="PS50263">
    <property type="entry name" value="CN_HYDROLASE"/>
    <property type="match status" value="1"/>
</dbReference>
<dbReference type="CDD" id="cd07197">
    <property type="entry name" value="nitrilase"/>
    <property type="match status" value="1"/>
</dbReference>
<evidence type="ECO:0000256" key="1">
    <source>
        <dbReference type="ARBA" id="ARBA00022801"/>
    </source>
</evidence>
<reference evidence="3" key="1">
    <citation type="submission" date="2019-07" db="EMBL/GenBank/DDBJ databases">
        <title>Hyphodiscus hymeniophilus genome sequencing and assembly.</title>
        <authorList>
            <person name="Kramer G."/>
            <person name="Nodwell J."/>
        </authorList>
    </citation>
    <scope>NUCLEOTIDE SEQUENCE</scope>
    <source>
        <strain evidence="3">ATCC 34498</strain>
    </source>
</reference>
<evidence type="ECO:0000313" key="3">
    <source>
        <dbReference type="EMBL" id="KAG0645941.1"/>
    </source>
</evidence>
<dbReference type="InterPro" id="IPR003010">
    <property type="entry name" value="C-N_Hydrolase"/>
</dbReference>
<sequence length="282" mass="30766">PMAIESNHAKAVSFIRTAASQGAHLAVLPEYHLTNWLPDDPNFIPLCAQSQTYLEAYQALAKELNICIVPGTIVEKHTDDLHNVAYFISSDGTILSSYQKKNLWHPERPHLTSSKHDPHVAFDTPLGRVGLLICWDLAFPEAFRELIAAGAKTIIIPTFWALSDCNEAGLAANPLAEALFLESTLISRAFENTCMVVFTNAGGPAGKVTKGTYAGLSQVAVPFKGALGKLGAEEGMSLVEVDMQILEDAESNYKVREDMGREGWHYDYTLTRGESGAGKSRM</sequence>
<feature type="non-terminal residue" evidence="3">
    <location>
        <position position="1"/>
    </location>
</feature>
<keyword evidence="4" id="KW-1185">Reference proteome</keyword>
<feature type="domain" description="CN hydrolase" evidence="2">
    <location>
        <begin position="1"/>
        <end position="243"/>
    </location>
</feature>
<keyword evidence="1 3" id="KW-0378">Hydrolase</keyword>
<gene>
    <name evidence="3" type="ORF">D0Z07_7991</name>
</gene>
<dbReference type="Pfam" id="PF00795">
    <property type="entry name" value="CN_hydrolase"/>
    <property type="match status" value="1"/>
</dbReference>
<comment type="caution">
    <text evidence="3">The sequence shown here is derived from an EMBL/GenBank/DDBJ whole genome shotgun (WGS) entry which is preliminary data.</text>
</comment>
<name>A0A9P6SL83_9HELO</name>
<dbReference type="AlphaFoldDB" id="A0A9P6SL83"/>
<dbReference type="PANTHER" id="PTHR43674">
    <property type="entry name" value="NITRILASE C965.09-RELATED"/>
    <property type="match status" value="1"/>
</dbReference>